<dbReference type="RefSeq" id="WP_015795536.1">
    <property type="nucleotide sequence ID" value="NC_013131.1"/>
</dbReference>
<accession>C7Q3P3</accession>
<organism evidence="1 2">
    <name type="scientific">Catenulispora acidiphila (strain DSM 44928 / JCM 14897 / NBRC 102108 / NRRL B-24433 / ID139908)</name>
    <dbReference type="NCBI Taxonomy" id="479433"/>
    <lineage>
        <taxon>Bacteria</taxon>
        <taxon>Bacillati</taxon>
        <taxon>Actinomycetota</taxon>
        <taxon>Actinomycetes</taxon>
        <taxon>Catenulisporales</taxon>
        <taxon>Catenulisporaceae</taxon>
        <taxon>Catenulispora</taxon>
    </lineage>
</organism>
<dbReference type="KEGG" id="cai:Caci_6978"/>
<dbReference type="AlphaFoldDB" id="C7Q3P3"/>
<dbReference type="HOGENOM" id="CLU_1479529_0_0_11"/>
<protein>
    <submittedName>
        <fullName evidence="1">Uncharacterized protein</fullName>
    </submittedName>
</protein>
<dbReference type="Proteomes" id="UP000000851">
    <property type="component" value="Chromosome"/>
</dbReference>
<proteinExistence type="predicted"/>
<gene>
    <name evidence="1" type="ordered locus">Caci_6978</name>
</gene>
<sequence length="182" mass="19959">MSMSTGPGEQWIVKTAAGQTQIGIDYLWPDGTYDKKHYGPFDVCTENPVNPLDPDAGHRQYCVQTRPAQQFYGALTVDETDSTVSYSVANHDYGRYLIKAVPVPIPLATQPTSGSYSVQNGQYIVPGHNEPAAMSLGQLANALLDPRFNDYLIHYENYVLTHATADSFSVSGSKPLKTEGRN</sequence>
<dbReference type="InParanoid" id="C7Q3P3"/>
<keyword evidence="2" id="KW-1185">Reference proteome</keyword>
<evidence type="ECO:0000313" key="2">
    <source>
        <dbReference type="Proteomes" id="UP000000851"/>
    </source>
</evidence>
<evidence type="ECO:0000313" key="1">
    <source>
        <dbReference type="EMBL" id="ACU75808.1"/>
    </source>
</evidence>
<reference evidence="1 2" key="1">
    <citation type="journal article" date="2009" name="Stand. Genomic Sci.">
        <title>Complete genome sequence of Catenulispora acidiphila type strain (ID 139908).</title>
        <authorList>
            <person name="Copeland A."/>
            <person name="Lapidus A."/>
            <person name="Glavina Del Rio T."/>
            <person name="Nolan M."/>
            <person name="Lucas S."/>
            <person name="Chen F."/>
            <person name="Tice H."/>
            <person name="Cheng J.F."/>
            <person name="Bruce D."/>
            <person name="Goodwin L."/>
            <person name="Pitluck S."/>
            <person name="Mikhailova N."/>
            <person name="Pati A."/>
            <person name="Ivanova N."/>
            <person name="Mavromatis K."/>
            <person name="Chen A."/>
            <person name="Palaniappan K."/>
            <person name="Chain P."/>
            <person name="Land M."/>
            <person name="Hauser L."/>
            <person name="Chang Y.J."/>
            <person name="Jeffries C.D."/>
            <person name="Chertkov O."/>
            <person name="Brettin T."/>
            <person name="Detter J.C."/>
            <person name="Han C."/>
            <person name="Ali Z."/>
            <person name="Tindall B.J."/>
            <person name="Goker M."/>
            <person name="Bristow J."/>
            <person name="Eisen J.A."/>
            <person name="Markowitz V."/>
            <person name="Hugenholtz P."/>
            <person name="Kyrpides N.C."/>
            <person name="Klenk H.P."/>
        </authorList>
    </citation>
    <scope>NUCLEOTIDE SEQUENCE [LARGE SCALE GENOMIC DNA]</scope>
    <source>
        <strain evidence="2">DSM 44928 / JCM 14897 / NBRC 102108 / NRRL B-24433 / ID139908</strain>
    </source>
</reference>
<name>C7Q3P3_CATAD</name>
<dbReference type="EMBL" id="CP001700">
    <property type="protein sequence ID" value="ACU75808.1"/>
    <property type="molecule type" value="Genomic_DNA"/>
</dbReference>